<sequence length="104" mass="12136">MSGTLTGHSAAREQRGTPGQPVVRAAALRRQLARQLRRDQVRERGTQQQCVGLLKNHWEAMTPYARYLDSLCKGVYCASMRLLWNAQGLNWLEEWYFMYYTKQI</sequence>
<organism evidence="2 3">
    <name type="scientific">Puccinia coronata f. sp. avenae</name>
    <dbReference type="NCBI Taxonomy" id="200324"/>
    <lineage>
        <taxon>Eukaryota</taxon>
        <taxon>Fungi</taxon>
        <taxon>Dikarya</taxon>
        <taxon>Basidiomycota</taxon>
        <taxon>Pucciniomycotina</taxon>
        <taxon>Pucciniomycetes</taxon>
        <taxon>Pucciniales</taxon>
        <taxon>Pucciniaceae</taxon>
        <taxon>Puccinia</taxon>
    </lineage>
</organism>
<comment type="caution">
    <text evidence="2">The sequence shown here is derived from an EMBL/GenBank/DDBJ whole genome shotgun (WGS) entry which is preliminary data.</text>
</comment>
<proteinExistence type="predicted"/>
<evidence type="ECO:0000313" key="3">
    <source>
        <dbReference type="Proteomes" id="UP000235388"/>
    </source>
</evidence>
<evidence type="ECO:0000313" key="2">
    <source>
        <dbReference type="EMBL" id="PLW49247.1"/>
    </source>
</evidence>
<dbReference type="EMBL" id="PGCJ01000097">
    <property type="protein sequence ID" value="PLW49247.1"/>
    <property type="molecule type" value="Genomic_DNA"/>
</dbReference>
<dbReference type="AlphaFoldDB" id="A0A2N5VGY9"/>
<reference evidence="2 3" key="1">
    <citation type="submission" date="2017-11" db="EMBL/GenBank/DDBJ databases">
        <title>De novo assembly and phasing of dikaryotic genomes from two isolates of Puccinia coronata f. sp. avenae, the causal agent of oat crown rust.</title>
        <authorList>
            <person name="Miller M.E."/>
            <person name="Zhang Y."/>
            <person name="Omidvar V."/>
            <person name="Sperschneider J."/>
            <person name="Schwessinger B."/>
            <person name="Raley C."/>
            <person name="Palmer J.M."/>
            <person name="Garnica D."/>
            <person name="Upadhyaya N."/>
            <person name="Rathjen J."/>
            <person name="Taylor J.M."/>
            <person name="Park R.F."/>
            <person name="Dodds P.N."/>
            <person name="Hirsch C.D."/>
            <person name="Kianian S.F."/>
            <person name="Figueroa M."/>
        </authorList>
    </citation>
    <scope>NUCLEOTIDE SEQUENCE [LARGE SCALE GENOMIC DNA]</scope>
    <source>
        <strain evidence="2">12NC29</strain>
    </source>
</reference>
<accession>A0A2N5VGY9</accession>
<protein>
    <submittedName>
        <fullName evidence="2">Uncharacterized protein</fullName>
    </submittedName>
</protein>
<feature type="region of interest" description="Disordered" evidence="1">
    <location>
        <begin position="1"/>
        <end position="21"/>
    </location>
</feature>
<gene>
    <name evidence="2" type="ORF">PCANC_06920</name>
</gene>
<evidence type="ECO:0000256" key="1">
    <source>
        <dbReference type="SAM" id="MobiDB-lite"/>
    </source>
</evidence>
<dbReference type="Proteomes" id="UP000235388">
    <property type="component" value="Unassembled WGS sequence"/>
</dbReference>
<name>A0A2N5VGY9_9BASI</name>
<keyword evidence="3" id="KW-1185">Reference proteome</keyword>